<keyword evidence="6" id="KW-0624">Polysaccharide degradation</keyword>
<evidence type="ECO:0000256" key="6">
    <source>
        <dbReference type="RuleBase" id="RU368122"/>
    </source>
</evidence>
<evidence type="ECO:0000256" key="2">
    <source>
        <dbReference type="ARBA" id="ARBA00022692"/>
    </source>
</evidence>
<keyword evidence="3" id="KW-1133">Transmembrane helix</keyword>
<feature type="compositionally biased region" description="Basic and acidic residues" evidence="7">
    <location>
        <begin position="1002"/>
        <end position="1011"/>
    </location>
</feature>
<organism evidence="10 11">
    <name type="scientific">Hericium alpestre</name>
    <dbReference type="NCBI Taxonomy" id="135208"/>
    <lineage>
        <taxon>Eukaryota</taxon>
        <taxon>Fungi</taxon>
        <taxon>Dikarya</taxon>
        <taxon>Basidiomycota</taxon>
        <taxon>Agaricomycotina</taxon>
        <taxon>Agaricomycetes</taxon>
        <taxon>Russulales</taxon>
        <taxon>Hericiaceae</taxon>
        <taxon>Hericium</taxon>
    </lineage>
</organism>
<gene>
    <name evidence="10" type="ORF">EWM64_g910</name>
</gene>
<keyword evidence="6" id="KW-1015">Disulfide bond</keyword>
<comment type="domain">
    <text evidence="6">Has a modular structure: an endo-beta-1,4-glucanase catalytic module at the N-terminus, a linker rich in serines and threonines, and a C-terminal carbohydrate-binding module (CBM).</text>
</comment>
<feature type="compositionally biased region" description="Acidic residues" evidence="7">
    <location>
        <begin position="976"/>
        <end position="986"/>
    </location>
</feature>
<dbReference type="GO" id="GO:0030248">
    <property type="term" value="F:cellulose binding"/>
    <property type="evidence" value="ECO:0007669"/>
    <property type="project" value="UniProtKB-UniRule"/>
</dbReference>
<comment type="catalytic activity">
    <reaction evidence="6">
        <text>[(1-&gt;4)-beta-D-glucosyl]n+m + reduced acceptor + O2 = 4-dehydro-beta-D-glucosyl-[(1-&gt;4)-beta-D-glucosyl]n-1 + [(1-&gt;4)-beta-D-glucosyl]m + acceptor + H2O.</text>
        <dbReference type="EC" id="1.14.99.56"/>
    </reaction>
</comment>
<evidence type="ECO:0000256" key="3">
    <source>
        <dbReference type="ARBA" id="ARBA00022989"/>
    </source>
</evidence>
<evidence type="ECO:0000256" key="5">
    <source>
        <dbReference type="ARBA" id="ARBA00023136"/>
    </source>
</evidence>
<keyword evidence="6" id="KW-0119">Carbohydrate metabolism</keyword>
<comment type="function">
    <text evidence="6">Lytic polysaccharide monooxygenase (LMPO) that depolymerizes crystalline and amorphous polysaccharides via the oxidation of scissile alpha- or beta-(1-4)-glycosidic bonds, yielding C1 and/or C4 oxidation products. Catalysis by LPMOs requires the reduction of the active-site copper from Cu(II) to Cu(I) by a reducing agent and H(2)O(2) or O(2) as a cosubstrate.</text>
</comment>
<keyword evidence="4" id="KW-0496">Mitochondrion</keyword>
<feature type="compositionally biased region" description="Pro residues" evidence="7">
    <location>
        <begin position="773"/>
        <end position="787"/>
    </location>
</feature>
<evidence type="ECO:0000259" key="9">
    <source>
        <dbReference type="Pfam" id="PF03443"/>
    </source>
</evidence>
<dbReference type="PANTHER" id="PTHR28234">
    <property type="entry name" value="NUCLEAR CONTROL OF ATPASE PROTEIN 2"/>
    <property type="match status" value="1"/>
</dbReference>
<keyword evidence="6" id="KW-0964">Secreted</keyword>
<evidence type="ECO:0000313" key="11">
    <source>
        <dbReference type="Proteomes" id="UP000298061"/>
    </source>
</evidence>
<dbReference type="Gene3D" id="3.40.30.10">
    <property type="entry name" value="Glutaredoxin"/>
    <property type="match status" value="1"/>
</dbReference>
<dbReference type="Pfam" id="PF03443">
    <property type="entry name" value="AA9"/>
    <property type="match status" value="1"/>
</dbReference>
<evidence type="ECO:0000256" key="1">
    <source>
        <dbReference type="ARBA" id="ARBA00004225"/>
    </source>
</evidence>
<feature type="chain" id="PRO_5021271994" description="AA9 family lytic polysaccharide monooxygenase" evidence="8">
    <location>
        <begin position="21"/>
        <end position="1019"/>
    </location>
</feature>
<accession>A0A4Z0A7P5</accession>
<dbReference type="GO" id="GO:0008810">
    <property type="term" value="F:cellulase activity"/>
    <property type="evidence" value="ECO:0007669"/>
    <property type="project" value="UniProtKB-UniRule"/>
</dbReference>
<keyword evidence="2" id="KW-0812">Transmembrane</keyword>
<feature type="domain" description="Auxiliary Activity family 9 catalytic" evidence="9">
    <location>
        <begin position="22"/>
        <end position="226"/>
    </location>
</feature>
<dbReference type="InterPro" id="IPR013946">
    <property type="entry name" value="NCA2-like"/>
</dbReference>
<keyword evidence="5" id="KW-0472">Membrane</keyword>
<feature type="signal peptide" evidence="8">
    <location>
        <begin position="1"/>
        <end position="20"/>
    </location>
</feature>
<evidence type="ECO:0000256" key="4">
    <source>
        <dbReference type="ARBA" id="ARBA00023128"/>
    </source>
</evidence>
<comment type="caution">
    <text evidence="10">The sequence shown here is derived from an EMBL/GenBank/DDBJ whole genome shotgun (WGS) entry which is preliminary data.</text>
</comment>
<dbReference type="STRING" id="135208.A0A4Z0A7P5"/>
<evidence type="ECO:0000256" key="7">
    <source>
        <dbReference type="SAM" id="MobiDB-lite"/>
    </source>
</evidence>
<feature type="region of interest" description="Disordered" evidence="7">
    <location>
        <begin position="957"/>
        <end position="1019"/>
    </location>
</feature>
<feature type="region of interest" description="Disordered" evidence="7">
    <location>
        <begin position="769"/>
        <end position="790"/>
    </location>
</feature>
<evidence type="ECO:0000256" key="8">
    <source>
        <dbReference type="SAM" id="SignalP"/>
    </source>
</evidence>
<dbReference type="GO" id="GO:0005741">
    <property type="term" value="C:mitochondrial outer membrane"/>
    <property type="evidence" value="ECO:0007669"/>
    <property type="project" value="TreeGrafter"/>
</dbReference>
<dbReference type="PANTHER" id="PTHR28234:SF1">
    <property type="entry name" value="NUCLEAR CONTROL OF ATPASE PROTEIN 2"/>
    <property type="match status" value="1"/>
</dbReference>
<dbReference type="InterPro" id="IPR005103">
    <property type="entry name" value="AA9_LPMO"/>
</dbReference>
<dbReference type="InterPro" id="IPR036249">
    <property type="entry name" value="Thioredoxin-like_sf"/>
</dbReference>
<keyword evidence="6" id="KW-0136">Cellulose degradation</keyword>
<dbReference type="OrthoDB" id="413313at2759"/>
<name>A0A4Z0A7P5_9AGAM</name>
<protein>
    <recommendedName>
        <fullName evidence="6">AA9 family lytic polysaccharide monooxygenase</fullName>
        <ecNumber evidence="6">1.14.99.56</ecNumber>
    </recommendedName>
    <alternativeName>
        <fullName evidence="6">Endo-beta-1,4-glucanase</fullName>
    </alternativeName>
    <alternativeName>
        <fullName evidence="6">Glycosyl hydrolase 61 family protein</fullName>
    </alternativeName>
</protein>
<dbReference type="CDD" id="cd21175">
    <property type="entry name" value="LPMO_AA9"/>
    <property type="match status" value="1"/>
</dbReference>
<dbReference type="AlphaFoldDB" id="A0A4Z0A7P5"/>
<comment type="subcellular location">
    <subcellularLocation>
        <location evidence="1">Mitochondrion membrane</location>
        <topology evidence="1">Multi-pass membrane protein</topology>
    </subcellularLocation>
    <subcellularLocation>
        <location evidence="6">Secreted</location>
    </subcellularLocation>
</comment>
<dbReference type="Pfam" id="PF08637">
    <property type="entry name" value="NCA2"/>
    <property type="match status" value="1"/>
</dbReference>
<dbReference type="Proteomes" id="UP000298061">
    <property type="component" value="Unassembled WGS sequence"/>
</dbReference>
<dbReference type="EC" id="1.14.99.56" evidence="6"/>
<dbReference type="GO" id="GO:0005576">
    <property type="term" value="C:extracellular region"/>
    <property type="evidence" value="ECO:0007669"/>
    <property type="project" value="UniProtKB-SubCell"/>
</dbReference>
<sequence length="1019" mass="111398">MKSTFASLASLVVLASSAFANTVFSSMSVNGVPQGQGVGIRVPSANSPITDVTSDDIICNTGFLQPVSQAVIPVPAGGSVTANFHHRSAGYTGPDPADPIDPTDKGPLTAYLAAVPEATQSTVTGLQWFKIWEDGLSASGQWASDRLFINNGSATFTIPSCIQSGQYLLRVEDIALQDASSYPGAQFFMSCAQIEVSSGGTDSPATVSFPGAYTPTSPGIVTDIYGISSYTVPDQQSVSYTVSTRPSQSKEHLRSIWASLTPPLSQTRINDTINALQQYESSQARIAGVQAADEEEKSLKIAIAGRLVVGLYAEALDTFLKEASEAESEAEWWADIERSSLSVAYYLLQTLPARLLNLAHTIFSAIQSQNRAFNTSAFAITSLRGFFSGTNIGHPNSLAALLFPHLHRHPHAMPLSFASFKISAFSLQPPPLFPSTSDVVSGMNTLSGALTDFYYSLLAAVALPVELTRQEVKVKRQELQHIRDERAEVLGELVDKREQLERALLDEKSGSADERQLSFLHELDQTIADRAGDATLTGPPPSLVATLAYVSSTLLPQHTADHAEHLRTHGLLKPSRLVLLWPRLVLLPPLGLYAIKQLYASQDSLIAMGQDAWATVKGFWRGWLVEPMKDMVKTVRAGGDEGMIVSKESVDADLQSLERMALDLAREKLHYSPTQLNELSAKIRVGDLTPILQIYEDDIKSPVRSAIGGTLLRSLFVQVQKAKVDIDQALAGIDKLLKSQELTFAFVGVAPALAIVYVTGGNEALRKHGILPPLEPKPRTPSPPPSPSLDDIVDDFTPAELQELAEDVKDDELERYVLQMRDMHLAELKREQARGRFGEVIPIGREDYTREVTEASEVDQEDDEKELGTPVVLFLYKDGIPRSDLTFVHVRTLAKRYPSTKFVSIVGDKCIENLPDTRIPTFICYKKGKIICQVVSWGADREHKMEELEALLIMHGAIDPPERVPGGRSASRDRDSEEEEDDDDDDAHMRSATMKTNRTTKNIRDAAKTDADSDSDFDL</sequence>
<dbReference type="EMBL" id="SFCI01000053">
    <property type="protein sequence ID" value="TFY83106.1"/>
    <property type="molecule type" value="Genomic_DNA"/>
</dbReference>
<dbReference type="Gene3D" id="2.70.50.70">
    <property type="match status" value="1"/>
</dbReference>
<dbReference type="SUPFAM" id="SSF52833">
    <property type="entry name" value="Thioredoxin-like"/>
    <property type="match status" value="1"/>
</dbReference>
<proteinExistence type="predicted"/>
<keyword evidence="8" id="KW-0732">Signal</keyword>
<evidence type="ECO:0000313" key="10">
    <source>
        <dbReference type="EMBL" id="TFY83106.1"/>
    </source>
</evidence>
<reference evidence="10 11" key="1">
    <citation type="submission" date="2019-02" db="EMBL/GenBank/DDBJ databases">
        <title>Genome sequencing of the rare red list fungi Hericium alpestre (H. flagellum).</title>
        <authorList>
            <person name="Buettner E."/>
            <person name="Kellner H."/>
        </authorList>
    </citation>
    <scope>NUCLEOTIDE SEQUENCE [LARGE SCALE GENOMIC DNA]</scope>
    <source>
        <strain evidence="10 11">DSM 108284</strain>
    </source>
</reference>
<keyword evidence="11" id="KW-1185">Reference proteome</keyword>
<dbReference type="GO" id="GO:0030245">
    <property type="term" value="P:cellulose catabolic process"/>
    <property type="evidence" value="ECO:0007669"/>
    <property type="project" value="UniProtKB-UniRule"/>
</dbReference>